<sequence>MKRVLLAIARALAAIPKLAWTVCTKTGQMILSLIPAPAGPVTTAAGGEADEALEMAQARQEQAEMAPKSQSQAHIALAYAATLVAGGSPPNLVGQPPAFVRWLEDLTPSAARRLFKASVAQIEAHLDPKCAEDHLEGVPSIGARPASAAAVGLGSQKGNLAHAKIVDDILAGVIINEEDEAARRAA</sequence>
<name>A0ABW0F327_9HYPH</name>
<evidence type="ECO:0000313" key="3">
    <source>
        <dbReference type="Proteomes" id="UP001595976"/>
    </source>
</evidence>
<keyword evidence="1" id="KW-0732">Signal</keyword>
<protein>
    <submittedName>
        <fullName evidence="2">Uncharacterized protein</fullName>
    </submittedName>
</protein>
<evidence type="ECO:0000256" key="1">
    <source>
        <dbReference type="SAM" id="SignalP"/>
    </source>
</evidence>
<dbReference type="EMBL" id="JBHSLI010000003">
    <property type="protein sequence ID" value="MFC5292978.1"/>
    <property type="molecule type" value="Genomic_DNA"/>
</dbReference>
<reference evidence="3" key="1">
    <citation type="journal article" date="2019" name="Int. J. Syst. Evol. Microbiol.">
        <title>The Global Catalogue of Microorganisms (GCM) 10K type strain sequencing project: providing services to taxonomists for standard genome sequencing and annotation.</title>
        <authorList>
            <consortium name="The Broad Institute Genomics Platform"/>
            <consortium name="The Broad Institute Genome Sequencing Center for Infectious Disease"/>
            <person name="Wu L."/>
            <person name="Ma J."/>
        </authorList>
    </citation>
    <scope>NUCLEOTIDE SEQUENCE [LARGE SCALE GENOMIC DNA]</scope>
    <source>
        <strain evidence="3">CGMCC 1.15643</strain>
    </source>
</reference>
<dbReference type="Proteomes" id="UP001595976">
    <property type="component" value="Unassembled WGS sequence"/>
</dbReference>
<keyword evidence="3" id="KW-1185">Reference proteome</keyword>
<proteinExistence type="predicted"/>
<dbReference type="RefSeq" id="WP_260348450.1">
    <property type="nucleotide sequence ID" value="NZ_JAOAOS010000006.1"/>
</dbReference>
<evidence type="ECO:0000313" key="2">
    <source>
        <dbReference type="EMBL" id="MFC5292978.1"/>
    </source>
</evidence>
<feature type="signal peptide" evidence="1">
    <location>
        <begin position="1"/>
        <end position="19"/>
    </location>
</feature>
<comment type="caution">
    <text evidence="2">The sequence shown here is derived from an EMBL/GenBank/DDBJ whole genome shotgun (WGS) entry which is preliminary data.</text>
</comment>
<accession>A0ABW0F327</accession>
<organism evidence="2 3">
    <name type="scientific">Bosea minatitlanensis</name>
    <dbReference type="NCBI Taxonomy" id="128782"/>
    <lineage>
        <taxon>Bacteria</taxon>
        <taxon>Pseudomonadati</taxon>
        <taxon>Pseudomonadota</taxon>
        <taxon>Alphaproteobacteria</taxon>
        <taxon>Hyphomicrobiales</taxon>
        <taxon>Boseaceae</taxon>
        <taxon>Bosea</taxon>
    </lineage>
</organism>
<feature type="chain" id="PRO_5046321079" evidence="1">
    <location>
        <begin position="20"/>
        <end position="186"/>
    </location>
</feature>
<gene>
    <name evidence="2" type="ORF">ACFPK2_08230</name>
</gene>